<gene>
    <name evidence="2" type="ORF">MARPU_09555</name>
</gene>
<reference evidence="2 3" key="1">
    <citation type="submission" date="2013-12" db="EMBL/GenBank/DDBJ databases">
        <authorList>
            <consortium name="DOE Joint Genome Institute"/>
            <person name="Bryant D.A."/>
            <person name="Huntemann M."/>
            <person name="Han J."/>
            <person name="Chen A."/>
            <person name="Kyrpides N."/>
            <person name="Mavromatis K."/>
            <person name="Markowitz V."/>
            <person name="Palaniappan K."/>
            <person name="Ivanova N."/>
            <person name="Schaumberg A."/>
            <person name="Pati A."/>
            <person name="Liolios K."/>
            <person name="Nordberg H.P."/>
            <person name="Cantor M.N."/>
            <person name="Hua S.X."/>
            <person name="Woyke T."/>
        </authorList>
    </citation>
    <scope>NUCLEOTIDE SEQUENCE [LARGE SCALE GENOMIC DNA]</scope>
    <source>
        <strain evidence="2 3">984</strain>
    </source>
</reference>
<evidence type="ECO:0000313" key="2">
    <source>
        <dbReference type="EMBL" id="AHF05511.1"/>
    </source>
</evidence>
<dbReference type="eggNOG" id="COG5511">
    <property type="taxonomic scope" value="Bacteria"/>
</dbReference>
<dbReference type="EMBL" id="CP007031">
    <property type="protein sequence ID" value="AHF05511.1"/>
    <property type="molecule type" value="Genomic_DNA"/>
</dbReference>
<evidence type="ECO:0000313" key="3">
    <source>
        <dbReference type="Proteomes" id="UP000005275"/>
    </source>
</evidence>
<dbReference type="HOGENOM" id="CLU_027870_3_1_6"/>
<dbReference type="KEGG" id="mpur:MARPU_09555"/>
<dbReference type="AlphaFoldDB" id="W0E8V8"/>
<dbReference type="GO" id="GO:0019068">
    <property type="term" value="P:virion assembly"/>
    <property type="evidence" value="ECO:0007669"/>
    <property type="project" value="InterPro"/>
</dbReference>
<dbReference type="NCBIfam" id="TIGR01539">
    <property type="entry name" value="portal_lambda"/>
    <property type="match status" value="1"/>
</dbReference>
<feature type="region of interest" description="Disordered" evidence="1">
    <location>
        <begin position="409"/>
        <end position="431"/>
    </location>
</feature>
<evidence type="ECO:0000256" key="1">
    <source>
        <dbReference type="SAM" id="MobiDB-lite"/>
    </source>
</evidence>
<sequence>MHQSRQWNAAKFSAQHADWNVASRPVDVDIRHGLSLLRARARELYQNSDHARGFVRIVRNNIVGAPGFVLQSRAKRANGKPDQRLRAAVEREWEAWGRRGICEASRKFSWRQLQRHVVETVARDGEAFVRLLPKGFNRWQLALQVIDPEAVDVNFNGEHEGREIRMGVELDEWRAPVAYWIVAESRLYQSSYRVGDRYRVPADEMIHIYMPEFFWQTRGVPWMATAASRLHMIQGTEDAEVTASRASAAKFAAYEAKEFAPQPQPAPGSPLVGVDGQPLNGDPGCFAQDLAPGSMEVVPWGYELKLLDPQHPNSAMPEFLKWGLRSVSTGLGVSYNTLGNDAEGVNYTSLRFFLGVERDHWMEGQDWFQSEFPDVVFTAWMDHQIQLGTFGDRRGRELELFNIQWQPRRWEGPDPAKQASADETELANGSTTLHDIAARKGRDFDDLVSQRITELSDIKAKAEAAGLTLSDVLPALAAKSCLTTSRPDANDDTP</sequence>
<dbReference type="Pfam" id="PF05136">
    <property type="entry name" value="Phage_portal_2"/>
    <property type="match status" value="1"/>
</dbReference>
<keyword evidence="3" id="KW-1185">Reference proteome</keyword>
<dbReference type="InterPro" id="IPR006429">
    <property type="entry name" value="Phage_lambda_portal"/>
</dbReference>
<accession>W0E8V8</accession>
<proteinExistence type="predicted"/>
<evidence type="ECO:0008006" key="4">
    <source>
        <dbReference type="Google" id="ProtNLM"/>
    </source>
</evidence>
<dbReference type="STRING" id="765910.MARPU_09555"/>
<protein>
    <recommendedName>
        <fullName evidence="4">Portal protein</fullName>
    </recommendedName>
</protein>
<dbReference type="GO" id="GO:0005198">
    <property type="term" value="F:structural molecule activity"/>
    <property type="evidence" value="ECO:0007669"/>
    <property type="project" value="InterPro"/>
</dbReference>
<name>W0E8V8_MARPU</name>
<dbReference type="Proteomes" id="UP000005275">
    <property type="component" value="Chromosome"/>
</dbReference>
<organism evidence="2 3">
    <name type="scientific">Marichromatium purpuratum 984</name>
    <dbReference type="NCBI Taxonomy" id="765910"/>
    <lineage>
        <taxon>Bacteria</taxon>
        <taxon>Pseudomonadati</taxon>
        <taxon>Pseudomonadota</taxon>
        <taxon>Gammaproteobacteria</taxon>
        <taxon>Chromatiales</taxon>
        <taxon>Chromatiaceae</taxon>
        <taxon>Marichromatium</taxon>
    </lineage>
</organism>